<feature type="compositionally biased region" description="Basic and acidic residues" evidence="12">
    <location>
        <begin position="51"/>
        <end position="63"/>
    </location>
</feature>
<keyword evidence="5" id="KW-0282">Flagellum</keyword>
<organism evidence="13 14">
    <name type="scientific">Bos mutus grunniens</name>
    <name type="common">Wild yak</name>
    <name type="synonym">Bos grunniens</name>
    <dbReference type="NCBI Taxonomy" id="30521"/>
    <lineage>
        <taxon>Eukaryota</taxon>
        <taxon>Metazoa</taxon>
        <taxon>Chordata</taxon>
        <taxon>Craniata</taxon>
        <taxon>Vertebrata</taxon>
        <taxon>Euteleostomi</taxon>
        <taxon>Mammalia</taxon>
        <taxon>Eutheria</taxon>
        <taxon>Laurasiatheria</taxon>
        <taxon>Artiodactyla</taxon>
        <taxon>Ruminantia</taxon>
        <taxon>Pecora</taxon>
        <taxon>Bovidae</taxon>
        <taxon>Bovinae</taxon>
        <taxon>Bos</taxon>
    </lineage>
</organism>
<evidence type="ECO:0000256" key="6">
    <source>
        <dbReference type="ARBA" id="ARBA00023069"/>
    </source>
</evidence>
<keyword evidence="4" id="KW-0677">Repeat</keyword>
<keyword evidence="11" id="KW-0175">Coiled coil</keyword>
<dbReference type="SUPFAM" id="SSF82185">
    <property type="entry name" value="Histone H3 K4-specific methyltransferase SET7/9 N-terminal domain"/>
    <property type="match status" value="2"/>
</dbReference>
<feature type="compositionally biased region" description="Basic and acidic residues" evidence="12">
    <location>
        <begin position="1"/>
        <end position="16"/>
    </location>
</feature>
<dbReference type="GeneTree" id="ENSGT00940000159899"/>
<dbReference type="AlphaFoldDB" id="A0A8B9YRV2"/>
<dbReference type="Gene3D" id="2.20.110.10">
    <property type="entry name" value="Histone H3 K4-specific methyltransferase SET7/9 N-terminal domain"/>
    <property type="match status" value="3"/>
</dbReference>
<dbReference type="GO" id="GO:0031514">
    <property type="term" value="C:motile cilium"/>
    <property type="evidence" value="ECO:0007669"/>
    <property type="project" value="UniProtKB-SubCell"/>
</dbReference>
<accession>A0A8B9YRV2</accession>
<dbReference type="GO" id="GO:0005930">
    <property type="term" value="C:axoneme"/>
    <property type="evidence" value="ECO:0007669"/>
    <property type="project" value="UniProtKB-SubCell"/>
</dbReference>
<evidence type="ECO:0000256" key="1">
    <source>
        <dbReference type="ARBA" id="ARBA00004230"/>
    </source>
</evidence>
<keyword evidence="7" id="KW-0206">Cytoskeleton</keyword>
<keyword evidence="3" id="KW-0963">Cytoplasm</keyword>
<evidence type="ECO:0000256" key="3">
    <source>
        <dbReference type="ARBA" id="ARBA00022490"/>
    </source>
</evidence>
<comment type="subunit">
    <text evidence="10">Interacts with RSPH6A. Does not appear to be part of the axonemal radial spoke complexes 1 or 2.</text>
</comment>
<evidence type="ECO:0000256" key="10">
    <source>
        <dbReference type="ARBA" id="ARBA00046952"/>
    </source>
</evidence>
<evidence type="ECO:0000313" key="13">
    <source>
        <dbReference type="Ensembl" id="ENSBGRP00000040891.1"/>
    </source>
</evidence>
<dbReference type="Pfam" id="PF02493">
    <property type="entry name" value="MORN"/>
    <property type="match status" value="6"/>
</dbReference>
<dbReference type="PANTHER" id="PTHR46613">
    <property type="entry name" value="RADIAL SPOKE HEAD 10 HOMOLOG B-RELATED"/>
    <property type="match status" value="1"/>
</dbReference>
<feature type="region of interest" description="Disordered" evidence="12">
    <location>
        <begin position="772"/>
        <end position="802"/>
    </location>
</feature>
<reference evidence="13" key="1">
    <citation type="submission" date="2019-05" db="EMBL/GenBank/DDBJ databases">
        <authorList>
            <person name="Zhang S."/>
            <person name="Liu J."/>
        </authorList>
    </citation>
    <scope>NUCLEOTIDE SEQUENCE [LARGE SCALE GENOMIC DNA]</scope>
</reference>
<sequence>MVKEKKKADKKGDKSVRSPSSPSDYPEFAKQDGNAPRQDASPSAAPALDVQPKDPGVKREVKSESLPNEDTTQYEEPVLTKLIVESYEGEKVRGLYEGEGFAIFQGGCTYQGMFSEGLMHGQGTYIWADGLKYEGDFVKNIPMNHGIFTWPDGSTYEGEVVGGMRHGFGMFKCSTQPVSYIGHWCHGKRHGKNGLGTHTWFLKRIPYSQYPLRNEYVGEFVNGYRHGHGKFYYASGAMYEGEWVSNKKHGMGRLTFKNGRVYDGPFSKDHMAAFPNLEGEVMSYPDLTSECAFGCQWCRPSASAEIMRKLDGNESNSLLGSSLELDLSLLLKMYPERDQSEEKKQVEYAILRNITELRRIYNFYSSLGCDRSLDNTFLMTKLHFWRFLKDCKFHHHNITLADMDRVLGANNDIPVEEIHSPFTTLLLRTFLNYLLQLAYHIHHKEYQDRSPSLFLCFKKLMNENIRPNACRVKGHLFCEAQRTLYSMTYVDKCWEIYTAHCRPNAAPPHELTMSTRHFLWMLRSFKMINKELTATKFVEVIAEDNPSMYDGIDSNFELELVFLEFFEALLSFALICVPEPPTKFCSDFPNDDLSVNKAGSTYPVTAQNTQNRSPSAVASQESDIQFSSTKSSSSKLGVLVDISKIRKSEPKIKKSVSDGKTSKVNFKSAGKGLTFLLSQSGKKEKHKDEQKEKFNIWISNMYVFFVNTLFQAHKHEETLKEKVKENRLHNEAMALQRKMENEELEARLNSLREEEAKRQDYEVDITVIKEPVDAPSSSFTPSPPKEDTVVSSKSITSKKKKK</sequence>
<evidence type="ECO:0000256" key="12">
    <source>
        <dbReference type="SAM" id="MobiDB-lite"/>
    </source>
</evidence>
<dbReference type="PANTHER" id="PTHR46613:SF1">
    <property type="entry name" value="RADIAL SPOKE HEAD 10 HOMOLOG B-RELATED"/>
    <property type="match status" value="1"/>
</dbReference>
<protein>
    <recommendedName>
        <fullName evidence="15">Radial spoke head 10 homolog B</fullName>
    </recommendedName>
</protein>
<evidence type="ECO:0000256" key="4">
    <source>
        <dbReference type="ARBA" id="ARBA00022737"/>
    </source>
</evidence>
<dbReference type="Ensembl" id="ENSBGRT00000047419.1">
    <property type="protein sequence ID" value="ENSBGRP00000040891.1"/>
    <property type="gene ID" value="ENSBGRG00000025625.1"/>
</dbReference>
<dbReference type="InterPro" id="IPR003409">
    <property type="entry name" value="MORN"/>
</dbReference>
<keyword evidence="14" id="KW-1185">Reference proteome</keyword>
<keyword evidence="8" id="KW-0966">Cell projection</keyword>
<reference evidence="13" key="2">
    <citation type="submission" date="2025-08" db="UniProtKB">
        <authorList>
            <consortium name="Ensembl"/>
        </authorList>
    </citation>
    <scope>IDENTIFICATION</scope>
</reference>
<evidence type="ECO:0000256" key="8">
    <source>
        <dbReference type="ARBA" id="ARBA00023273"/>
    </source>
</evidence>
<proteinExistence type="predicted"/>
<evidence type="ECO:0000256" key="7">
    <source>
        <dbReference type="ARBA" id="ARBA00023212"/>
    </source>
</evidence>
<evidence type="ECO:0008006" key="15">
    <source>
        <dbReference type="Google" id="ProtNLM"/>
    </source>
</evidence>
<keyword evidence="6" id="KW-0969">Cilium</keyword>
<dbReference type="SMART" id="SM00698">
    <property type="entry name" value="MORN"/>
    <property type="match status" value="5"/>
</dbReference>
<evidence type="ECO:0000256" key="9">
    <source>
        <dbReference type="ARBA" id="ARBA00045836"/>
    </source>
</evidence>
<evidence type="ECO:0000256" key="2">
    <source>
        <dbReference type="ARBA" id="ARBA00004430"/>
    </source>
</evidence>
<evidence type="ECO:0000313" key="14">
    <source>
        <dbReference type="Proteomes" id="UP000694520"/>
    </source>
</evidence>
<feature type="region of interest" description="Disordered" evidence="12">
    <location>
        <begin position="1"/>
        <end position="74"/>
    </location>
</feature>
<name>A0A8B9YRV2_BOSMU</name>
<comment type="function">
    <text evidence="9">May function as part of the axonemal radial spoke complex 3 (RS3). Radial spoke complexes are important for ciliary motility.</text>
</comment>
<evidence type="ECO:0000256" key="5">
    <source>
        <dbReference type="ARBA" id="ARBA00022846"/>
    </source>
</evidence>
<feature type="coiled-coil region" evidence="11">
    <location>
        <begin position="725"/>
        <end position="761"/>
    </location>
</feature>
<evidence type="ECO:0000256" key="11">
    <source>
        <dbReference type="SAM" id="Coils"/>
    </source>
</evidence>
<comment type="subcellular location">
    <subcellularLocation>
        <location evidence="1">Cell projection</location>
        <location evidence="1">Cilium</location>
        <location evidence="1">Flagellum</location>
    </subcellularLocation>
    <subcellularLocation>
        <location evidence="2">Cytoplasm</location>
        <location evidence="2">Cytoskeleton</location>
        <location evidence="2">Cilium axoneme</location>
    </subcellularLocation>
</comment>
<dbReference type="Proteomes" id="UP000694520">
    <property type="component" value="Chromosome 26"/>
</dbReference>
<reference evidence="13" key="3">
    <citation type="submission" date="2025-09" db="UniProtKB">
        <authorList>
            <consortium name="Ensembl"/>
        </authorList>
    </citation>
    <scope>IDENTIFICATION</scope>
</reference>